<evidence type="ECO:0008006" key="4">
    <source>
        <dbReference type="Google" id="ProtNLM"/>
    </source>
</evidence>
<dbReference type="EMBL" id="FJVC01000348">
    <property type="protein sequence ID" value="CZT48745.1"/>
    <property type="molecule type" value="Genomic_DNA"/>
</dbReference>
<proteinExistence type="predicted"/>
<reference evidence="3" key="1">
    <citation type="submission" date="2016-03" db="EMBL/GenBank/DDBJ databases">
        <authorList>
            <person name="Guldener U."/>
        </authorList>
    </citation>
    <scope>NUCLEOTIDE SEQUENCE [LARGE SCALE GENOMIC DNA]</scope>
</reference>
<organism evidence="2 3">
    <name type="scientific">Rhynchosporium secalis</name>
    <name type="common">Barley scald fungus</name>
    <dbReference type="NCBI Taxonomy" id="38038"/>
    <lineage>
        <taxon>Eukaryota</taxon>
        <taxon>Fungi</taxon>
        <taxon>Dikarya</taxon>
        <taxon>Ascomycota</taxon>
        <taxon>Pezizomycotina</taxon>
        <taxon>Leotiomycetes</taxon>
        <taxon>Helotiales</taxon>
        <taxon>Ploettnerulaceae</taxon>
        <taxon>Rhynchosporium</taxon>
    </lineage>
</organism>
<evidence type="ECO:0000313" key="3">
    <source>
        <dbReference type="Proteomes" id="UP000177625"/>
    </source>
</evidence>
<dbReference type="Proteomes" id="UP000177625">
    <property type="component" value="Unassembled WGS sequence"/>
</dbReference>
<feature type="region of interest" description="Disordered" evidence="1">
    <location>
        <begin position="349"/>
        <end position="374"/>
    </location>
</feature>
<keyword evidence="3" id="KW-1185">Reference proteome</keyword>
<evidence type="ECO:0000256" key="1">
    <source>
        <dbReference type="SAM" id="MobiDB-lite"/>
    </source>
</evidence>
<gene>
    <name evidence="2" type="ORF">RSE6_09491</name>
</gene>
<accession>A0A1E1MJ63</accession>
<dbReference type="AlphaFoldDB" id="A0A1E1MJ63"/>
<sequence length="480" mass="54901">MAAYSGHAVRSRESGISQTTFQFDVATSIGLAVVVQKHTILTTNSFLHSPHSEEQTESTDMPIFRGRFTGSQKPDEQRALQLSTLNKVPIEILLCVIDFLLPESTIVLALTCKYYLRLFGTRQNFVAVKSYNSEIALLELLSIDLPNQIACSHCIRLHHFENIRKYSLKYNVSKFRQYGMTDPRVTACVIRDYHNHLPEKCNPINTTTFKMVMKISHRYTDSAKLVYTLREKSFLKTEDQVSLYIEEYRIIQGRLIQRLQIADLPRIDSGSTFCPRSVMICPHLLHAIGRRIEVQETGIVRCSWCRSEFRATPRTEKNRLGQVLTVWKDFGSGADDEIWEAHLPLASTRMRRPRPGPKNPQTHEDTGTQDYSPSSVFGSDDGDDLVFSLLLQRENSSKISRWVSRLMNKNYIHQGTPSILLYDAIIFYLLISTQYSHLLKFEASQSAIRIHAEVIYSETQQCLYLAGPGKTVNSRIQRAL</sequence>
<protein>
    <recommendedName>
        <fullName evidence="4">F-box domain-containing protein</fullName>
    </recommendedName>
</protein>
<name>A0A1E1MJ63_RHYSE</name>
<evidence type="ECO:0000313" key="2">
    <source>
        <dbReference type="EMBL" id="CZT48745.1"/>
    </source>
</evidence>